<dbReference type="InterPro" id="IPR011852">
    <property type="entry name" value="TRAP_TAXI"/>
</dbReference>
<name>A0A932ZRV1_UNCTE</name>
<organism evidence="2 3">
    <name type="scientific">Tectimicrobiota bacterium</name>
    <dbReference type="NCBI Taxonomy" id="2528274"/>
    <lineage>
        <taxon>Bacteria</taxon>
        <taxon>Pseudomonadati</taxon>
        <taxon>Nitrospinota/Tectimicrobiota group</taxon>
        <taxon>Candidatus Tectimicrobiota</taxon>
    </lineage>
</organism>
<dbReference type="AlphaFoldDB" id="A0A932ZRV1"/>
<dbReference type="Gene3D" id="3.40.190.10">
    <property type="entry name" value="Periplasmic binding protein-like II"/>
    <property type="match status" value="2"/>
</dbReference>
<proteinExistence type="predicted"/>
<dbReference type="Proteomes" id="UP000752292">
    <property type="component" value="Unassembled WGS sequence"/>
</dbReference>
<keyword evidence="1" id="KW-0732">Signal</keyword>
<gene>
    <name evidence="2" type="ORF">HY618_00600</name>
</gene>
<dbReference type="Pfam" id="PF16868">
    <property type="entry name" value="NMT1_3"/>
    <property type="match status" value="1"/>
</dbReference>
<comment type="caution">
    <text evidence="2">The sequence shown here is derived from an EMBL/GenBank/DDBJ whole genome shotgun (WGS) entry which is preliminary data.</text>
</comment>
<accession>A0A932ZRV1</accession>
<evidence type="ECO:0000256" key="1">
    <source>
        <dbReference type="SAM" id="SignalP"/>
    </source>
</evidence>
<evidence type="ECO:0000313" key="3">
    <source>
        <dbReference type="Proteomes" id="UP000752292"/>
    </source>
</evidence>
<dbReference type="PANTHER" id="PTHR42941">
    <property type="entry name" value="SLL1037 PROTEIN"/>
    <property type="match status" value="1"/>
</dbReference>
<dbReference type="EMBL" id="JACQRX010000026">
    <property type="protein sequence ID" value="MBI4250932.1"/>
    <property type="molecule type" value="Genomic_DNA"/>
</dbReference>
<reference evidence="2" key="1">
    <citation type="submission" date="2020-07" db="EMBL/GenBank/DDBJ databases">
        <title>Huge and variable diversity of episymbiotic CPR bacteria and DPANN archaea in groundwater ecosystems.</title>
        <authorList>
            <person name="He C.Y."/>
            <person name="Keren R."/>
            <person name="Whittaker M."/>
            <person name="Farag I.F."/>
            <person name="Doudna J."/>
            <person name="Cate J.H.D."/>
            <person name="Banfield J.F."/>
        </authorList>
    </citation>
    <scope>NUCLEOTIDE SEQUENCE</scope>
    <source>
        <strain evidence="2">NC_groundwater_1370_Ag_S-0.2um_69_93</strain>
    </source>
</reference>
<feature type="chain" id="PRO_5037273726" evidence="1">
    <location>
        <begin position="32"/>
        <end position="346"/>
    </location>
</feature>
<protein>
    <submittedName>
        <fullName evidence="2">Immunogenic protein</fullName>
    </submittedName>
</protein>
<dbReference type="SUPFAM" id="SSF53850">
    <property type="entry name" value="Periplasmic binding protein-like II"/>
    <property type="match status" value="1"/>
</dbReference>
<dbReference type="PANTHER" id="PTHR42941:SF1">
    <property type="entry name" value="SLL1037 PROTEIN"/>
    <property type="match status" value="1"/>
</dbReference>
<sequence>MLKKRLDSRIAVSALALATVFAVSMMAPAYAQQRKSIRWATSNTGSYGYKVAASMVKVLEEALGSGYTVTVNPYPSTTGAMKAAMDGGAEIGYTADVGMTQLYAREGGFKNYKPAKGMLVHAWYSYPMESFMAAPAAKAGQYKCWGDFSGKPVFFTTAGFMNWLNFQRIYKTLGYQFRHVQIDNATQADAFQAGTIVGAVAYTTAGRSLASYWRETELRTDVKLINPCPNEVEKLKAAGLTIAEVDPKRAFSKDVGVSKILGVPILFAYNVRADMPEDVVYKMLAAFYKQREDLAKADPGFTPMARDFVGMQAQGISANPAIPAHPGMAKFLKEHKAWNDKWKTAK</sequence>
<evidence type="ECO:0000313" key="2">
    <source>
        <dbReference type="EMBL" id="MBI4250932.1"/>
    </source>
</evidence>
<feature type="signal peptide" evidence="1">
    <location>
        <begin position="1"/>
        <end position="31"/>
    </location>
</feature>